<evidence type="ECO:0000256" key="7">
    <source>
        <dbReference type="ARBA" id="ARBA00022842"/>
    </source>
</evidence>
<feature type="binding site" evidence="10">
    <location>
        <position position="251"/>
    </location>
    <ligand>
        <name>K(+)</name>
        <dbReference type="ChEBI" id="CHEBI:29103"/>
    </ligand>
</feature>
<comment type="subcellular location">
    <subcellularLocation>
        <location evidence="10">Cytoplasm</location>
    </subcellularLocation>
</comment>
<evidence type="ECO:0000256" key="6">
    <source>
        <dbReference type="ARBA" id="ARBA00022801"/>
    </source>
</evidence>
<evidence type="ECO:0000259" key="12">
    <source>
        <dbReference type="PROSITE" id="PS51709"/>
    </source>
</evidence>
<dbReference type="PROSITE" id="PS51709">
    <property type="entry name" value="G_TRME"/>
    <property type="match status" value="1"/>
</dbReference>
<dbReference type="GO" id="GO:0030488">
    <property type="term" value="P:tRNA methylation"/>
    <property type="evidence" value="ECO:0007669"/>
    <property type="project" value="TreeGrafter"/>
</dbReference>
<dbReference type="PRINTS" id="PR00449">
    <property type="entry name" value="RASTRNSFRMNG"/>
</dbReference>
<keyword evidence="7 10" id="KW-0460">Magnesium</keyword>
<evidence type="ECO:0000256" key="3">
    <source>
        <dbReference type="ARBA" id="ARBA00022694"/>
    </source>
</evidence>
<dbReference type="Pfam" id="PF10396">
    <property type="entry name" value="TrmE_N"/>
    <property type="match status" value="1"/>
</dbReference>
<dbReference type="SUPFAM" id="SSF52540">
    <property type="entry name" value="P-loop containing nucleoside triphosphate hydrolases"/>
    <property type="match status" value="1"/>
</dbReference>
<dbReference type="GO" id="GO:0005525">
    <property type="term" value="F:GTP binding"/>
    <property type="evidence" value="ECO:0007669"/>
    <property type="project" value="UniProtKB-UniRule"/>
</dbReference>
<keyword evidence="6 10" id="KW-0378">Hydrolase</keyword>
<evidence type="ECO:0000256" key="4">
    <source>
        <dbReference type="ARBA" id="ARBA00022723"/>
    </source>
</evidence>
<dbReference type="InterPro" id="IPR005225">
    <property type="entry name" value="Small_GTP-bd"/>
</dbReference>
<feature type="binding site" evidence="10">
    <location>
        <position position="255"/>
    </location>
    <ligand>
        <name>Mg(2+)</name>
        <dbReference type="ChEBI" id="CHEBI:18420"/>
    </ligand>
</feature>
<dbReference type="NCBIfam" id="TIGR00231">
    <property type="entry name" value="small_GTP"/>
    <property type="match status" value="1"/>
</dbReference>
<dbReference type="InterPro" id="IPR006073">
    <property type="entry name" value="GTP-bd"/>
</dbReference>
<keyword evidence="9 10" id="KW-0342">GTP-binding</keyword>
<dbReference type="GO" id="GO:0003924">
    <property type="term" value="F:GTPase activity"/>
    <property type="evidence" value="ECO:0007669"/>
    <property type="project" value="UniProtKB-UniRule"/>
</dbReference>
<evidence type="ECO:0000256" key="5">
    <source>
        <dbReference type="ARBA" id="ARBA00022741"/>
    </source>
</evidence>
<feature type="binding site" evidence="10">
    <location>
        <position position="452"/>
    </location>
    <ligand>
        <name>(6S)-5-formyl-5,6,7,8-tetrahydrofolate</name>
        <dbReference type="ChEBI" id="CHEBI:57457"/>
    </ligand>
</feature>
<dbReference type="NCBIfam" id="TIGR00450">
    <property type="entry name" value="mnmE_trmE_thdF"/>
    <property type="match status" value="1"/>
</dbReference>
<evidence type="ECO:0000256" key="11">
    <source>
        <dbReference type="RuleBase" id="RU003313"/>
    </source>
</evidence>
<dbReference type="AlphaFoldDB" id="A0A3D5Q9Z0"/>
<sequence>METIVAPITPLVTSAVIILRISGEKAFDCVDNFILPGGRYLERCNIKFRHVYTGSFIDSDGSVLDEVVFYFFKSPASYTGENVLEISFHGNPQIVRKALSVIYEKGIRAAEPGEFTKRAFLNGKLDLTQAESVASLIESKTDKGIYYSFRQLKGSLSKKVVDIKNSLVDISSVIEAYVDFPEDDLSDHDVDFVTQKLSDVLDDISKLIESYKKYRYQREGLKIVIVGKPNVGKSSLLNSLLEEERAIVSEIPGTTRDFIEEVISIKGIPVRLMDTAGLRGDGDVIESRGIEKARDKIEDADIVLVVIDLSNEIDAEDRKVLEMTENKNRIVLGNKDDLADDVSGSAKSLIELSVSAKYKTNFKLLEDMIYSRVCSDDSELYAGEIITTERHVVLLKNLYDILISVKDKIISEHLDLISIDMGMALDIVSEFTGEKYTEEILDNIFEKFCLGK</sequence>
<organism evidence="13 14">
    <name type="scientific">Flexistipes sinusarabici</name>
    <dbReference type="NCBI Taxonomy" id="2352"/>
    <lineage>
        <taxon>Bacteria</taxon>
        <taxon>Pseudomonadati</taxon>
        <taxon>Deferribacterota</taxon>
        <taxon>Deferribacteres</taxon>
        <taxon>Deferribacterales</taxon>
        <taxon>Flexistipitaceae</taxon>
        <taxon>Flexistipes</taxon>
    </lineage>
</organism>
<evidence type="ECO:0000256" key="9">
    <source>
        <dbReference type="ARBA" id="ARBA00023134"/>
    </source>
</evidence>
<feature type="binding site" evidence="10">
    <location>
        <begin position="230"/>
        <end position="235"/>
    </location>
    <ligand>
        <name>GTP</name>
        <dbReference type="ChEBI" id="CHEBI:37565"/>
    </ligand>
</feature>
<feature type="binding site" evidence="10">
    <location>
        <position position="85"/>
    </location>
    <ligand>
        <name>(6S)-5-formyl-5,6,7,8-tetrahydrofolate</name>
        <dbReference type="ChEBI" id="CHEBI:57457"/>
    </ligand>
</feature>
<reference evidence="13 14" key="1">
    <citation type="journal article" date="2018" name="Nat. Biotechnol.">
        <title>A standardized bacterial taxonomy based on genome phylogeny substantially revises the tree of life.</title>
        <authorList>
            <person name="Parks D.H."/>
            <person name="Chuvochina M."/>
            <person name="Waite D.W."/>
            <person name="Rinke C."/>
            <person name="Skarshewski A."/>
            <person name="Chaumeil P.A."/>
            <person name="Hugenholtz P."/>
        </authorList>
    </citation>
    <scope>NUCLEOTIDE SEQUENCE [LARGE SCALE GENOMIC DNA]</scope>
    <source>
        <strain evidence="13">UBA8672</strain>
    </source>
</reference>
<evidence type="ECO:0000256" key="2">
    <source>
        <dbReference type="ARBA" id="ARBA00022490"/>
    </source>
</evidence>
<dbReference type="InterPro" id="IPR025867">
    <property type="entry name" value="MnmE_helical"/>
</dbReference>
<dbReference type="GO" id="GO:0005829">
    <property type="term" value="C:cytosol"/>
    <property type="evidence" value="ECO:0007669"/>
    <property type="project" value="TreeGrafter"/>
</dbReference>
<evidence type="ECO:0000256" key="8">
    <source>
        <dbReference type="ARBA" id="ARBA00022958"/>
    </source>
</evidence>
<comment type="subunit">
    <text evidence="10">Homodimer. Heterotetramer of two MnmE and two MnmG subunits.</text>
</comment>
<dbReference type="InterPro" id="IPR027368">
    <property type="entry name" value="MnmE_dom2"/>
</dbReference>
<evidence type="ECO:0000313" key="14">
    <source>
        <dbReference type="Proteomes" id="UP000262325"/>
    </source>
</evidence>
<protein>
    <recommendedName>
        <fullName evidence="10">tRNA modification GTPase MnmE</fullName>
        <ecNumber evidence="10">3.6.-.-</ecNumber>
    </recommendedName>
</protein>
<accession>A0A3D5Q9Z0</accession>
<comment type="caution">
    <text evidence="10">Lacks conserved residue(s) required for the propagation of feature annotation.</text>
</comment>
<dbReference type="FunFam" id="3.40.50.300:FF:001376">
    <property type="entry name" value="tRNA modification GTPase MnmE"/>
    <property type="match status" value="1"/>
</dbReference>
<dbReference type="PANTHER" id="PTHR42714">
    <property type="entry name" value="TRNA MODIFICATION GTPASE GTPBP3"/>
    <property type="match status" value="1"/>
</dbReference>
<dbReference type="Gene3D" id="3.40.50.300">
    <property type="entry name" value="P-loop containing nucleotide triphosphate hydrolases"/>
    <property type="match status" value="1"/>
</dbReference>
<comment type="function">
    <text evidence="10">Exhibits a very high intrinsic GTPase hydrolysis rate. Involved in the addition of a carboxymethylaminomethyl (cmnm) group at the wobble position (U34) of certain tRNAs, forming tRNA-cmnm(5)s(2)U34.</text>
</comment>
<dbReference type="InterPro" id="IPR031168">
    <property type="entry name" value="G_TrmE"/>
</dbReference>
<gene>
    <name evidence="10 13" type="primary">trmE</name>
    <name evidence="10" type="synonym">mnmE</name>
    <name evidence="13" type="ORF">DHM44_03210</name>
</gene>
<dbReference type="Proteomes" id="UP000262325">
    <property type="component" value="Unassembled WGS sequence"/>
</dbReference>
<dbReference type="InterPro" id="IPR018948">
    <property type="entry name" value="GTP-bd_TrmE_N"/>
</dbReference>
<feature type="binding site" evidence="10">
    <location>
        <begin position="274"/>
        <end position="277"/>
    </location>
    <ligand>
        <name>GTP</name>
        <dbReference type="ChEBI" id="CHEBI:37565"/>
    </ligand>
</feature>
<dbReference type="GO" id="GO:0002098">
    <property type="term" value="P:tRNA wobble uridine modification"/>
    <property type="evidence" value="ECO:0007669"/>
    <property type="project" value="TreeGrafter"/>
</dbReference>
<evidence type="ECO:0000313" key="13">
    <source>
        <dbReference type="EMBL" id="HCW92671.1"/>
    </source>
</evidence>
<keyword evidence="4 10" id="KW-0479">Metal-binding</keyword>
<comment type="caution">
    <text evidence="13">The sequence shown here is derived from an EMBL/GenBank/DDBJ whole genome shotgun (WGS) entry which is preliminary data.</text>
</comment>
<dbReference type="InterPro" id="IPR027266">
    <property type="entry name" value="TrmE/GcvT-like"/>
</dbReference>
<proteinExistence type="inferred from homology"/>
<dbReference type="EC" id="3.6.-.-" evidence="10"/>
<feature type="domain" description="TrmE-type G" evidence="12">
    <location>
        <begin position="220"/>
        <end position="374"/>
    </location>
</feature>
<evidence type="ECO:0000256" key="1">
    <source>
        <dbReference type="ARBA" id="ARBA00011043"/>
    </source>
</evidence>
<dbReference type="CDD" id="cd04164">
    <property type="entry name" value="trmE"/>
    <property type="match status" value="1"/>
</dbReference>
<dbReference type="Pfam" id="PF12631">
    <property type="entry name" value="MnmE_helical"/>
    <property type="match status" value="1"/>
</dbReference>
<dbReference type="Gene3D" id="3.30.1360.120">
    <property type="entry name" value="Probable tRNA modification gtpase trme, domain 1"/>
    <property type="match status" value="1"/>
</dbReference>
<feature type="binding site" evidence="10">
    <location>
        <position position="249"/>
    </location>
    <ligand>
        <name>K(+)</name>
        <dbReference type="ChEBI" id="CHEBI:29103"/>
    </ligand>
</feature>
<dbReference type="GO" id="GO:0046872">
    <property type="term" value="F:metal ion binding"/>
    <property type="evidence" value="ECO:0007669"/>
    <property type="project" value="UniProtKB-KW"/>
</dbReference>
<keyword evidence="5 10" id="KW-0547">Nucleotide-binding</keyword>
<feature type="binding site" evidence="10">
    <location>
        <position position="254"/>
    </location>
    <ligand>
        <name>K(+)</name>
        <dbReference type="ChEBI" id="CHEBI:29103"/>
    </ligand>
</feature>
<dbReference type="InterPro" id="IPR027417">
    <property type="entry name" value="P-loop_NTPase"/>
</dbReference>
<comment type="similarity">
    <text evidence="1 10 11">Belongs to the TRAFAC class TrmE-Era-EngA-EngB-Septin-like GTPase superfamily. TrmE GTPase family.</text>
</comment>
<dbReference type="PANTHER" id="PTHR42714:SF2">
    <property type="entry name" value="TRNA MODIFICATION GTPASE GTPBP3, MITOCHONDRIAL"/>
    <property type="match status" value="1"/>
</dbReference>
<feature type="binding site" evidence="10">
    <location>
        <position position="230"/>
    </location>
    <ligand>
        <name>K(+)</name>
        <dbReference type="ChEBI" id="CHEBI:29103"/>
    </ligand>
</feature>
<dbReference type="Pfam" id="PF01926">
    <property type="entry name" value="MMR_HSR1"/>
    <property type="match status" value="1"/>
</dbReference>
<dbReference type="EMBL" id="DPPF01000066">
    <property type="protein sequence ID" value="HCW92671.1"/>
    <property type="molecule type" value="Genomic_DNA"/>
</dbReference>
<name>A0A3D5Q9Z0_FLESI</name>
<evidence type="ECO:0000256" key="10">
    <source>
        <dbReference type="HAMAP-Rule" id="MF_00379"/>
    </source>
</evidence>
<comment type="cofactor">
    <cofactor evidence="10">
        <name>K(+)</name>
        <dbReference type="ChEBI" id="CHEBI:29103"/>
    </cofactor>
    <text evidence="10">Binds 1 potassium ion per subunit.</text>
</comment>
<keyword evidence="8 10" id="KW-0630">Potassium</keyword>
<feature type="binding site" evidence="10">
    <location>
        <position position="124"/>
    </location>
    <ligand>
        <name>(6S)-5-formyl-5,6,7,8-tetrahydrofolate</name>
        <dbReference type="ChEBI" id="CHEBI:57457"/>
    </ligand>
</feature>
<keyword evidence="2 10" id="KW-0963">Cytoplasm</keyword>
<dbReference type="CDD" id="cd14858">
    <property type="entry name" value="TrmE_N"/>
    <property type="match status" value="1"/>
</dbReference>
<feature type="binding site" evidence="10">
    <location>
        <begin position="249"/>
        <end position="255"/>
    </location>
    <ligand>
        <name>GTP</name>
        <dbReference type="ChEBI" id="CHEBI:37565"/>
    </ligand>
</feature>
<dbReference type="HAMAP" id="MF_00379">
    <property type="entry name" value="GTPase_MnmE"/>
    <property type="match status" value="1"/>
</dbReference>
<feature type="binding site" evidence="10">
    <location>
        <position position="234"/>
    </location>
    <ligand>
        <name>Mg(2+)</name>
        <dbReference type="ChEBI" id="CHEBI:18420"/>
    </ligand>
</feature>
<dbReference type="InterPro" id="IPR004520">
    <property type="entry name" value="GTPase_MnmE"/>
</dbReference>
<feature type="binding site" evidence="10">
    <location>
        <position position="20"/>
    </location>
    <ligand>
        <name>(6S)-5-formyl-5,6,7,8-tetrahydrofolate</name>
        <dbReference type="ChEBI" id="CHEBI:57457"/>
    </ligand>
</feature>
<dbReference type="Gene3D" id="1.20.120.430">
    <property type="entry name" value="tRNA modification GTPase MnmE domain 2"/>
    <property type="match status" value="1"/>
</dbReference>
<keyword evidence="3 10" id="KW-0819">tRNA processing</keyword>